<protein>
    <recommendedName>
        <fullName evidence="3">BTB domain-containing protein</fullName>
    </recommendedName>
</protein>
<dbReference type="SUPFAM" id="SSF54695">
    <property type="entry name" value="POZ domain"/>
    <property type="match status" value="1"/>
</dbReference>
<keyword evidence="2" id="KW-0963">Cytoplasm</keyword>
<organism evidence="4 5">
    <name type="scientific">Blomia tropicalis</name>
    <name type="common">Mite</name>
    <dbReference type="NCBI Taxonomy" id="40697"/>
    <lineage>
        <taxon>Eukaryota</taxon>
        <taxon>Metazoa</taxon>
        <taxon>Ecdysozoa</taxon>
        <taxon>Arthropoda</taxon>
        <taxon>Chelicerata</taxon>
        <taxon>Arachnida</taxon>
        <taxon>Acari</taxon>
        <taxon>Acariformes</taxon>
        <taxon>Sarcoptiformes</taxon>
        <taxon>Astigmata</taxon>
        <taxon>Glycyphagoidea</taxon>
        <taxon>Echimyopodidae</taxon>
        <taxon>Blomia</taxon>
    </lineage>
</organism>
<dbReference type="GO" id="GO:0022008">
    <property type="term" value="P:neurogenesis"/>
    <property type="evidence" value="ECO:0007669"/>
    <property type="project" value="TreeGrafter"/>
</dbReference>
<evidence type="ECO:0000256" key="2">
    <source>
        <dbReference type="ARBA" id="ARBA00022490"/>
    </source>
</evidence>
<dbReference type="PROSITE" id="PS50097">
    <property type="entry name" value="BTB"/>
    <property type="match status" value="1"/>
</dbReference>
<keyword evidence="5" id="KW-1185">Reference proteome</keyword>
<dbReference type="InterPro" id="IPR011705">
    <property type="entry name" value="BACK"/>
</dbReference>
<comment type="subcellular location">
    <subcellularLocation>
        <location evidence="1">Cytoplasm</location>
    </subcellularLocation>
</comment>
<comment type="caution">
    <text evidence="4">The sequence shown here is derived from an EMBL/GenBank/DDBJ whole genome shotgun (WGS) entry which is preliminary data.</text>
</comment>
<dbReference type="OMA" id="QACYEIV"/>
<dbReference type="Proteomes" id="UP001142055">
    <property type="component" value="Chromosome 3"/>
</dbReference>
<dbReference type="Gene3D" id="1.25.40.420">
    <property type="match status" value="1"/>
</dbReference>
<dbReference type="Pfam" id="PF07707">
    <property type="entry name" value="BACK"/>
    <property type="match status" value="1"/>
</dbReference>
<dbReference type="EMBL" id="JAPWDV010000003">
    <property type="protein sequence ID" value="KAJ6218230.1"/>
    <property type="molecule type" value="Genomic_DNA"/>
</dbReference>
<dbReference type="Gene3D" id="3.30.710.10">
    <property type="entry name" value="Potassium Channel Kv1.1, Chain A"/>
    <property type="match status" value="1"/>
</dbReference>
<dbReference type="PANTHER" id="PTHR45774:SF4">
    <property type="entry name" value="AXUNDEAD, ISOFORM F"/>
    <property type="match status" value="1"/>
</dbReference>
<dbReference type="PANTHER" id="PTHR45774">
    <property type="entry name" value="BTB/POZ DOMAIN-CONTAINING"/>
    <property type="match status" value="1"/>
</dbReference>
<feature type="domain" description="BTB" evidence="3">
    <location>
        <begin position="82"/>
        <end position="156"/>
    </location>
</feature>
<dbReference type="InterPro" id="IPR012983">
    <property type="entry name" value="PHR"/>
</dbReference>
<dbReference type="InterPro" id="IPR000210">
    <property type="entry name" value="BTB/POZ_dom"/>
</dbReference>
<accession>A0A9Q0RL98</accession>
<dbReference type="GO" id="GO:0005829">
    <property type="term" value="C:cytosol"/>
    <property type="evidence" value="ECO:0007669"/>
    <property type="project" value="TreeGrafter"/>
</dbReference>
<dbReference type="SMART" id="SM00225">
    <property type="entry name" value="BTB"/>
    <property type="match status" value="1"/>
</dbReference>
<evidence type="ECO:0000256" key="1">
    <source>
        <dbReference type="ARBA" id="ARBA00004496"/>
    </source>
</evidence>
<sequence length="462" mass="52553">MFDSSKLNSLTNKSNSMDNDFIDNVSSLSDIKSLDLVDRFRRFPCTEIISSIESTNQDDGWQLSKHNVRERNTAMFLNELMSDVYFIFNSTISTGQTTIRIPAHKYVLCTSSSVFYAMFYGPLADENCEIKVEDVEADAFITMLRYLYCDQINFKFDSVLSVLYCAKKYLLPHLSTLCVKFLESNLSASNVCLLLSQSRLFDETELVHRCFEVIDAQTELVMSSDTFTNIDYDTLKCILQRDTLTAKEIVIFNSTLKWALAECERQKLKISLENQRAVLKDIMFLVRIPTLTIKEFSDGPAQSSILTLKAYRSNQWRYRGRCDSIQFSVDKRIFVVGFGLYGSSNGSHEYKVTIELKQIERVLATCHCQFYSDGSSNTFPVLFDCPIQIEADTFYIASAILDGKELSYFGQDGLNELTTDCGVNFQFKCSLESTNGTGVQGGQIPEILFYATQRQSVEEQSI</sequence>
<dbReference type="InterPro" id="IPR038648">
    <property type="entry name" value="PHR_sf"/>
</dbReference>
<name>A0A9Q0RL98_BLOTA</name>
<evidence type="ECO:0000313" key="4">
    <source>
        <dbReference type="EMBL" id="KAJ6218230.1"/>
    </source>
</evidence>
<gene>
    <name evidence="4" type="ORF">RDWZM_009387</name>
</gene>
<proteinExistence type="predicted"/>
<dbReference type="Gene3D" id="2.60.120.820">
    <property type="entry name" value="PHR domain"/>
    <property type="match status" value="1"/>
</dbReference>
<dbReference type="Pfam" id="PF08005">
    <property type="entry name" value="PHR"/>
    <property type="match status" value="1"/>
</dbReference>
<dbReference type="Pfam" id="PF00651">
    <property type="entry name" value="BTB"/>
    <property type="match status" value="1"/>
</dbReference>
<dbReference type="SMART" id="SM00875">
    <property type="entry name" value="BACK"/>
    <property type="match status" value="1"/>
</dbReference>
<evidence type="ECO:0000259" key="3">
    <source>
        <dbReference type="PROSITE" id="PS50097"/>
    </source>
</evidence>
<reference evidence="4" key="1">
    <citation type="submission" date="2022-12" db="EMBL/GenBank/DDBJ databases">
        <title>Genome assemblies of Blomia tropicalis.</title>
        <authorList>
            <person name="Cui Y."/>
        </authorList>
    </citation>
    <scope>NUCLEOTIDE SEQUENCE</scope>
    <source>
        <tissue evidence="4">Adult mites</tissue>
    </source>
</reference>
<dbReference type="AlphaFoldDB" id="A0A9Q0RL98"/>
<dbReference type="InterPro" id="IPR011333">
    <property type="entry name" value="SKP1/BTB/POZ_sf"/>
</dbReference>
<evidence type="ECO:0000313" key="5">
    <source>
        <dbReference type="Proteomes" id="UP001142055"/>
    </source>
</evidence>